<organism evidence="2 3">
    <name type="scientific">Pedococcus cremeus</name>
    <dbReference type="NCBI Taxonomy" id="587636"/>
    <lineage>
        <taxon>Bacteria</taxon>
        <taxon>Bacillati</taxon>
        <taxon>Actinomycetota</taxon>
        <taxon>Actinomycetes</taxon>
        <taxon>Micrococcales</taxon>
        <taxon>Intrasporangiaceae</taxon>
        <taxon>Pedococcus</taxon>
    </lineage>
</organism>
<sequence length="119" mass="13192">WRPALAGDGTVVWTAPDGRTFTTHPRPHDLRDDLHDPEHPDPETGHQLRRGWYPGLPPGMSLTDLVTAEAQLPDDPPDPDGLTTVPGSPSDWTGLDQHRSKTRRPESALERHLMDLLTA</sequence>
<evidence type="ECO:0000313" key="3">
    <source>
        <dbReference type="Proteomes" id="UP000199019"/>
    </source>
</evidence>
<dbReference type="EMBL" id="FOHB01000002">
    <property type="protein sequence ID" value="SES02606.1"/>
    <property type="molecule type" value="Genomic_DNA"/>
</dbReference>
<dbReference type="RefSeq" id="WP_218144242.1">
    <property type="nucleotide sequence ID" value="NZ_FOHB01000002.1"/>
</dbReference>
<feature type="compositionally biased region" description="Basic and acidic residues" evidence="1">
    <location>
        <begin position="96"/>
        <end position="119"/>
    </location>
</feature>
<gene>
    <name evidence="2" type="ORF">SAMN05216199_1842</name>
</gene>
<protein>
    <submittedName>
        <fullName evidence="2">Uncharacterized protein</fullName>
    </submittedName>
</protein>
<evidence type="ECO:0000313" key="2">
    <source>
        <dbReference type="EMBL" id="SES02606.1"/>
    </source>
</evidence>
<accession>A0A1H9TZK5</accession>
<reference evidence="3" key="1">
    <citation type="submission" date="2016-10" db="EMBL/GenBank/DDBJ databases">
        <authorList>
            <person name="Varghese N."/>
            <person name="Submissions S."/>
        </authorList>
    </citation>
    <scope>NUCLEOTIDE SEQUENCE [LARGE SCALE GENOMIC DNA]</scope>
    <source>
        <strain evidence="3">CGMCC 1.6963</strain>
    </source>
</reference>
<evidence type="ECO:0000256" key="1">
    <source>
        <dbReference type="SAM" id="MobiDB-lite"/>
    </source>
</evidence>
<dbReference type="Proteomes" id="UP000199019">
    <property type="component" value="Unassembled WGS sequence"/>
</dbReference>
<keyword evidence="3" id="KW-1185">Reference proteome</keyword>
<feature type="non-terminal residue" evidence="2">
    <location>
        <position position="1"/>
    </location>
</feature>
<proteinExistence type="predicted"/>
<name>A0A1H9TZK5_9MICO</name>
<feature type="compositionally biased region" description="Basic and acidic residues" evidence="1">
    <location>
        <begin position="26"/>
        <end position="46"/>
    </location>
</feature>
<feature type="region of interest" description="Disordered" evidence="1">
    <location>
        <begin position="1"/>
        <end position="119"/>
    </location>
</feature>
<dbReference type="AlphaFoldDB" id="A0A1H9TZK5"/>